<dbReference type="Gene3D" id="1.20.1280.50">
    <property type="match status" value="1"/>
</dbReference>
<dbReference type="Gene3D" id="3.80.10.10">
    <property type="entry name" value="Ribonuclease Inhibitor"/>
    <property type="match status" value="1"/>
</dbReference>
<dbReference type="SUPFAM" id="SSF52047">
    <property type="entry name" value="RNI-like"/>
    <property type="match status" value="1"/>
</dbReference>
<protein>
    <recommendedName>
        <fullName evidence="2">F-box/LRR-repeat protein 8</fullName>
    </recommendedName>
    <alternativeName>
        <fullName evidence="3">F-box and leucine-rich repeat protein 8</fullName>
    </alternativeName>
</protein>
<dbReference type="FunFam" id="3.80.10.10:FF:000260">
    <property type="entry name" value="F-box/LRR-repeat protein 8"/>
    <property type="match status" value="1"/>
</dbReference>
<evidence type="ECO:0000256" key="1">
    <source>
        <dbReference type="ARBA" id="ARBA00022786"/>
    </source>
</evidence>
<sequence>MASLTQSFYEDWANLPDPILTQIFSYLSVVERCRVGATCKHWQQCLETPQLWRSFNCGFYLPAHGKLFRCVEQYGHFISRLTIFLNQKEAENRKNAIAVLEHLSSLENIHLSYLSIVFKGENPLFYGGHEFILALQNLLIKIGEKKEKSTLKHLNLSGLLANFNDDFIDRISANCPNLEYLNILNKILVCSVSPYCIMNLVLKCKKLQVLHLYHTSLSDDVLKALAEPGRKPLQRLGVVCRRHEKYGDDLTSEAWSGLLHANPGLKVELGFDHTCPLHRISEIMKPEIPVQELHLATFTRIYPEINTAVAYYEHTLEKLVVQTRPSRELQESLLNVAQRCKKLKALYVYCVLEKEVIDRILELCPLMRETRNYILKWTMDPEPWTVGKEEGD</sequence>
<dbReference type="GO" id="GO:0031398">
    <property type="term" value="P:positive regulation of protein ubiquitination"/>
    <property type="evidence" value="ECO:0007669"/>
    <property type="project" value="TreeGrafter"/>
</dbReference>
<dbReference type="InterPro" id="IPR001810">
    <property type="entry name" value="F-box_dom"/>
</dbReference>
<gene>
    <name evidence="5" type="ORF">CUNI_LOCUS3635</name>
</gene>
<dbReference type="Proteomes" id="UP000678393">
    <property type="component" value="Unassembled WGS sequence"/>
</dbReference>
<dbReference type="AlphaFoldDB" id="A0A8S3YLQ0"/>
<comment type="caution">
    <text evidence="5">The sequence shown here is derived from an EMBL/GenBank/DDBJ whole genome shotgun (WGS) entry which is preliminary data.</text>
</comment>
<dbReference type="InterPro" id="IPR032675">
    <property type="entry name" value="LRR_dom_sf"/>
</dbReference>
<dbReference type="OrthoDB" id="3219396at2759"/>
<evidence type="ECO:0000313" key="6">
    <source>
        <dbReference type="Proteomes" id="UP000678393"/>
    </source>
</evidence>
<dbReference type="PANTHER" id="PTHR20933">
    <property type="entry name" value="F-BOX ONLY PROTEIN 33"/>
    <property type="match status" value="1"/>
</dbReference>
<dbReference type="Pfam" id="PF12937">
    <property type="entry name" value="F-box-like"/>
    <property type="match status" value="1"/>
</dbReference>
<evidence type="ECO:0000256" key="3">
    <source>
        <dbReference type="ARBA" id="ARBA00077971"/>
    </source>
</evidence>
<evidence type="ECO:0000313" key="5">
    <source>
        <dbReference type="EMBL" id="CAG5118077.1"/>
    </source>
</evidence>
<feature type="domain" description="F-box" evidence="4">
    <location>
        <begin position="9"/>
        <end position="55"/>
    </location>
</feature>
<accession>A0A8S3YLQ0</accession>
<keyword evidence="1" id="KW-0833">Ubl conjugation pathway</keyword>
<dbReference type="SUPFAM" id="SSF81383">
    <property type="entry name" value="F-box domain"/>
    <property type="match status" value="1"/>
</dbReference>
<dbReference type="SMART" id="SM00256">
    <property type="entry name" value="FBOX"/>
    <property type="match status" value="1"/>
</dbReference>
<evidence type="ECO:0000256" key="2">
    <source>
        <dbReference type="ARBA" id="ARBA00070268"/>
    </source>
</evidence>
<dbReference type="PANTHER" id="PTHR20933:SF3">
    <property type="entry name" value="F-BOX ONLY PROTEIN 33"/>
    <property type="match status" value="1"/>
</dbReference>
<keyword evidence="6" id="KW-1185">Reference proteome</keyword>
<dbReference type="InterPro" id="IPR036047">
    <property type="entry name" value="F-box-like_dom_sf"/>
</dbReference>
<name>A0A8S3YLQ0_9EUPU</name>
<reference evidence="5" key="1">
    <citation type="submission" date="2021-04" db="EMBL/GenBank/DDBJ databases">
        <authorList>
            <consortium name="Molecular Ecology Group"/>
        </authorList>
    </citation>
    <scope>NUCLEOTIDE SEQUENCE</scope>
</reference>
<evidence type="ECO:0000259" key="4">
    <source>
        <dbReference type="PROSITE" id="PS50181"/>
    </source>
</evidence>
<proteinExistence type="predicted"/>
<organism evidence="5 6">
    <name type="scientific">Candidula unifasciata</name>
    <dbReference type="NCBI Taxonomy" id="100452"/>
    <lineage>
        <taxon>Eukaryota</taxon>
        <taxon>Metazoa</taxon>
        <taxon>Spiralia</taxon>
        <taxon>Lophotrochozoa</taxon>
        <taxon>Mollusca</taxon>
        <taxon>Gastropoda</taxon>
        <taxon>Heterobranchia</taxon>
        <taxon>Euthyneura</taxon>
        <taxon>Panpulmonata</taxon>
        <taxon>Eupulmonata</taxon>
        <taxon>Stylommatophora</taxon>
        <taxon>Helicina</taxon>
        <taxon>Helicoidea</taxon>
        <taxon>Geomitridae</taxon>
        <taxon>Candidula</taxon>
    </lineage>
</organism>
<dbReference type="PROSITE" id="PS50181">
    <property type="entry name" value="FBOX"/>
    <property type="match status" value="1"/>
</dbReference>
<dbReference type="FunFam" id="1.20.1280.50:FF:000005">
    <property type="entry name" value="F-box/LRR-repeat protein 3 isoform X1"/>
    <property type="match status" value="1"/>
</dbReference>
<dbReference type="EMBL" id="CAJHNH020000494">
    <property type="protein sequence ID" value="CAG5118077.1"/>
    <property type="molecule type" value="Genomic_DNA"/>
</dbReference>